<dbReference type="PANTHER" id="PTHR30061">
    <property type="entry name" value="MALTOSE-BINDING PERIPLASMIC PROTEIN"/>
    <property type="match status" value="1"/>
</dbReference>
<evidence type="ECO:0000313" key="6">
    <source>
        <dbReference type="Proteomes" id="UP000006408"/>
    </source>
</evidence>
<dbReference type="InterPro" id="IPR006059">
    <property type="entry name" value="SBP"/>
</dbReference>
<sequence length="478" mass="53066">MTHARPLPHTDNDCLQPTRKKENIMNRNATRIVAVAASLAMGFSLAGCGGTSADSDKGHVYLMNNKAEVVDQYKELASMYTKKTGVKVDVQTGAAGTYDATMTSELAKSNAPTMFNVSGFDQFAKYQKHIEPLQDTEVFKMLNDEGKAYSYTIDGKSYTLPYAAEWYGIIYNKKIIKDYCAKDYAVIKSADDIKDYKTLKAVAQSIQQHKDDLGLEGAFATPGLDSSDTYRFTAHMGRIPLYYEYKDMNTTFSKTIKGTHLAQYKDLFDLELKNSPTESGLISSKTYDDVTSEFALGKVAFYPNGVWAYSQIKNNEVADDDLGMLPYYMGIKGEENSGPAGVYDASWAVNKNASEKDKKATLDFIKWMVTDDSAKKILSQDMGFSVPFTTFTDKFQPNNPLTAAARAYTDAGKTEVRSFTIPDQQWQDDIAAALVEYAQGTGTWDKVKSAFVDGWSTEWANNEESLGSVPEAQKFDTK</sequence>
<organism evidence="5 6">
    <name type="scientific">Bifidobacterium angulatum DSM 20098 = JCM 7096</name>
    <dbReference type="NCBI Taxonomy" id="518635"/>
    <lineage>
        <taxon>Bacteria</taxon>
        <taxon>Bacillati</taxon>
        <taxon>Actinomycetota</taxon>
        <taxon>Actinomycetes</taxon>
        <taxon>Bifidobacteriales</taxon>
        <taxon>Bifidobacteriaceae</taxon>
        <taxon>Bifidobacterium</taxon>
    </lineage>
</organism>
<evidence type="ECO:0000256" key="2">
    <source>
        <dbReference type="ARBA" id="ARBA00022448"/>
    </source>
</evidence>
<dbReference type="eggNOG" id="COG1653">
    <property type="taxonomic scope" value="Bacteria"/>
</dbReference>
<dbReference type="GO" id="GO:0015768">
    <property type="term" value="P:maltose transport"/>
    <property type="evidence" value="ECO:0007669"/>
    <property type="project" value="TreeGrafter"/>
</dbReference>
<dbReference type="PATRIC" id="fig|518635.7.peg.1253"/>
<dbReference type="GO" id="GO:1901982">
    <property type="term" value="F:maltose binding"/>
    <property type="evidence" value="ECO:0007669"/>
    <property type="project" value="TreeGrafter"/>
</dbReference>
<proteinExistence type="inferred from homology"/>
<reference evidence="5" key="1">
    <citation type="submission" date="2009-04" db="EMBL/GenBank/DDBJ databases">
        <authorList>
            <person name="Weinstock G."/>
            <person name="Sodergren E."/>
            <person name="Clifton S."/>
            <person name="Fulton L."/>
            <person name="Fulton B."/>
            <person name="Courtney L."/>
            <person name="Fronick C."/>
            <person name="Harrison M."/>
            <person name="Strong C."/>
            <person name="Farmer C."/>
            <person name="Delahaunty K."/>
            <person name="Markovic C."/>
            <person name="Hall O."/>
            <person name="Minx P."/>
            <person name="Tomlinson C."/>
            <person name="Mitreva M."/>
            <person name="Nelson J."/>
            <person name="Hou S."/>
            <person name="Wollam A."/>
            <person name="Pepin K.H."/>
            <person name="Johnson M."/>
            <person name="Bhonagiri V."/>
            <person name="Nash W.E."/>
            <person name="Warren W."/>
            <person name="Chinwalla A."/>
            <person name="Mardis E.R."/>
            <person name="Wilson R.K."/>
        </authorList>
    </citation>
    <scope>NUCLEOTIDE SEQUENCE [LARGE SCALE GENOMIC DNA]</scope>
    <source>
        <strain evidence="5">DSM 20098</strain>
    </source>
</reference>
<keyword evidence="2" id="KW-0813">Transport</keyword>
<dbReference type="STRING" id="1683.Bang102_000175"/>
<dbReference type="Gene3D" id="3.40.190.10">
    <property type="entry name" value="Periplasmic binding protein-like II"/>
    <property type="match status" value="1"/>
</dbReference>
<dbReference type="Pfam" id="PF13416">
    <property type="entry name" value="SBP_bac_8"/>
    <property type="match status" value="1"/>
</dbReference>
<evidence type="ECO:0000256" key="3">
    <source>
        <dbReference type="ARBA" id="ARBA00022729"/>
    </source>
</evidence>
<dbReference type="GO" id="GO:0055052">
    <property type="term" value="C:ATP-binding cassette (ABC) transporter complex, substrate-binding subunit-containing"/>
    <property type="evidence" value="ECO:0007669"/>
    <property type="project" value="TreeGrafter"/>
</dbReference>
<dbReference type="Proteomes" id="UP000006408">
    <property type="component" value="Unassembled WGS sequence"/>
</dbReference>
<protein>
    <submittedName>
        <fullName evidence="5">ABC transporter, solute-binding protein</fullName>
    </submittedName>
</protein>
<gene>
    <name evidence="5" type="ORF">BIFANG_03400</name>
</gene>
<comment type="similarity">
    <text evidence="1">Belongs to the bacterial solute-binding protein 1 family.</text>
</comment>
<evidence type="ECO:0000256" key="1">
    <source>
        <dbReference type="ARBA" id="ARBA00008520"/>
    </source>
</evidence>
<dbReference type="EMBL" id="ABYS02000009">
    <property type="protein sequence ID" value="EEP20826.1"/>
    <property type="molecule type" value="Genomic_DNA"/>
</dbReference>
<name>C4FGD0_9BIFI</name>
<evidence type="ECO:0000256" key="4">
    <source>
        <dbReference type="SAM" id="MobiDB-lite"/>
    </source>
</evidence>
<dbReference type="HOGENOM" id="CLU_031285_12_3_11"/>
<comment type="caution">
    <text evidence="5">The sequence shown here is derived from an EMBL/GenBank/DDBJ whole genome shotgun (WGS) entry which is preliminary data.</text>
</comment>
<feature type="region of interest" description="Disordered" evidence="4">
    <location>
        <begin position="1"/>
        <end position="22"/>
    </location>
</feature>
<dbReference type="SUPFAM" id="SSF53850">
    <property type="entry name" value="Periplasmic binding protein-like II"/>
    <property type="match status" value="1"/>
</dbReference>
<dbReference type="GO" id="GO:0042956">
    <property type="term" value="P:maltodextrin transmembrane transport"/>
    <property type="evidence" value="ECO:0007669"/>
    <property type="project" value="TreeGrafter"/>
</dbReference>
<keyword evidence="6" id="KW-1185">Reference proteome</keyword>
<accession>C4FGD0</accession>
<dbReference type="AlphaFoldDB" id="C4FGD0"/>
<dbReference type="PANTHER" id="PTHR30061:SF50">
    <property type="entry name" value="MALTOSE_MALTODEXTRIN-BINDING PERIPLASMIC PROTEIN"/>
    <property type="match status" value="1"/>
</dbReference>
<evidence type="ECO:0000313" key="5">
    <source>
        <dbReference type="EMBL" id="EEP20826.1"/>
    </source>
</evidence>
<keyword evidence="3" id="KW-0732">Signal</keyword>